<organism evidence="1 2">
    <name type="scientific">Gossypium raimondii</name>
    <name type="common">Peruvian cotton</name>
    <name type="synonym">Gossypium klotzschianum subsp. raimondii</name>
    <dbReference type="NCBI Taxonomy" id="29730"/>
    <lineage>
        <taxon>Eukaryota</taxon>
        <taxon>Viridiplantae</taxon>
        <taxon>Streptophyta</taxon>
        <taxon>Embryophyta</taxon>
        <taxon>Tracheophyta</taxon>
        <taxon>Spermatophyta</taxon>
        <taxon>Magnoliopsida</taxon>
        <taxon>eudicotyledons</taxon>
        <taxon>Gunneridae</taxon>
        <taxon>Pentapetalae</taxon>
        <taxon>rosids</taxon>
        <taxon>malvids</taxon>
        <taxon>Malvales</taxon>
        <taxon>Malvaceae</taxon>
        <taxon>Malvoideae</taxon>
        <taxon>Gossypium</taxon>
    </lineage>
</organism>
<dbReference type="Proteomes" id="UP000032304">
    <property type="component" value="Chromosome 12"/>
</dbReference>
<reference evidence="1 2" key="1">
    <citation type="journal article" date="2012" name="Nature">
        <title>Repeated polyploidization of Gossypium genomes and the evolution of spinnable cotton fibres.</title>
        <authorList>
            <person name="Paterson A.H."/>
            <person name="Wendel J.F."/>
            <person name="Gundlach H."/>
            <person name="Guo H."/>
            <person name="Jenkins J."/>
            <person name="Jin D."/>
            <person name="Llewellyn D."/>
            <person name="Showmaker K.C."/>
            <person name="Shu S."/>
            <person name="Udall J."/>
            <person name="Yoo M.J."/>
            <person name="Byers R."/>
            <person name="Chen W."/>
            <person name="Doron-Faigenboim A."/>
            <person name="Duke M.V."/>
            <person name="Gong L."/>
            <person name="Grimwood J."/>
            <person name="Grover C."/>
            <person name="Grupp K."/>
            <person name="Hu G."/>
            <person name="Lee T.H."/>
            <person name="Li J."/>
            <person name="Lin L."/>
            <person name="Liu T."/>
            <person name="Marler B.S."/>
            <person name="Page J.T."/>
            <person name="Roberts A.W."/>
            <person name="Romanel E."/>
            <person name="Sanders W.S."/>
            <person name="Szadkowski E."/>
            <person name="Tan X."/>
            <person name="Tang H."/>
            <person name="Xu C."/>
            <person name="Wang J."/>
            <person name="Wang Z."/>
            <person name="Zhang D."/>
            <person name="Zhang L."/>
            <person name="Ashrafi H."/>
            <person name="Bedon F."/>
            <person name="Bowers J.E."/>
            <person name="Brubaker C.L."/>
            <person name="Chee P.W."/>
            <person name="Das S."/>
            <person name="Gingle A.R."/>
            <person name="Haigler C.H."/>
            <person name="Harker D."/>
            <person name="Hoffmann L.V."/>
            <person name="Hovav R."/>
            <person name="Jones D.C."/>
            <person name="Lemke C."/>
            <person name="Mansoor S."/>
            <person name="ur Rahman M."/>
            <person name="Rainville L.N."/>
            <person name="Rambani A."/>
            <person name="Reddy U.K."/>
            <person name="Rong J.K."/>
            <person name="Saranga Y."/>
            <person name="Scheffler B.E."/>
            <person name="Scheffler J.A."/>
            <person name="Stelly D.M."/>
            <person name="Triplett B.A."/>
            <person name="Van Deynze A."/>
            <person name="Vaslin M.F."/>
            <person name="Waghmare V.N."/>
            <person name="Walford S.A."/>
            <person name="Wright R.J."/>
            <person name="Zaki E.A."/>
            <person name="Zhang T."/>
            <person name="Dennis E.S."/>
            <person name="Mayer K.F."/>
            <person name="Peterson D.G."/>
            <person name="Rokhsar D.S."/>
            <person name="Wang X."/>
            <person name="Schmutz J."/>
        </authorList>
    </citation>
    <scope>NUCLEOTIDE SEQUENCE [LARGE SCALE GENOMIC DNA]</scope>
</reference>
<dbReference type="Gramene" id="KJB74945">
    <property type="protein sequence ID" value="KJB74945"/>
    <property type="gene ID" value="B456_012G015100"/>
</dbReference>
<sequence>MRGNDDMDEGGIQRRKSRKKGSIIKVYCVRVGGSALRGVGRCLFVSCYPLLQCFGLDDCRHRHHHHTHFH</sequence>
<protein>
    <submittedName>
        <fullName evidence="1">Uncharacterized protein</fullName>
    </submittedName>
</protein>
<dbReference type="Gramene" id="KJB74946">
    <property type="protein sequence ID" value="KJB74946"/>
    <property type="gene ID" value="B456_012G015100"/>
</dbReference>
<keyword evidence="2" id="KW-1185">Reference proteome</keyword>
<name>A0A0D2VUA5_GOSRA</name>
<proteinExistence type="predicted"/>
<accession>A0A0D2VUA5</accession>
<dbReference type="AlphaFoldDB" id="A0A0D2VUA5"/>
<evidence type="ECO:0000313" key="1">
    <source>
        <dbReference type="EMBL" id="KJB74945.1"/>
    </source>
</evidence>
<dbReference type="EMBL" id="CM001751">
    <property type="protein sequence ID" value="KJB74946.1"/>
    <property type="molecule type" value="Genomic_DNA"/>
</dbReference>
<dbReference type="EMBL" id="CM001751">
    <property type="protein sequence ID" value="KJB74945.1"/>
    <property type="molecule type" value="Genomic_DNA"/>
</dbReference>
<gene>
    <name evidence="1" type="ORF">B456_012G015100</name>
</gene>
<evidence type="ECO:0000313" key="2">
    <source>
        <dbReference type="Proteomes" id="UP000032304"/>
    </source>
</evidence>